<dbReference type="AlphaFoldDB" id="S8ASK5"/>
<dbReference type="Proteomes" id="UP000015100">
    <property type="component" value="Unassembled WGS sequence"/>
</dbReference>
<evidence type="ECO:0000256" key="1">
    <source>
        <dbReference type="SAM" id="SignalP"/>
    </source>
</evidence>
<reference evidence="3" key="2">
    <citation type="submission" date="2013-04" db="EMBL/GenBank/DDBJ databases">
        <title>Genomic mechanisms accounting for the adaptation to parasitism in nematode-trapping fungi.</title>
        <authorList>
            <person name="Ahren D.G."/>
        </authorList>
    </citation>
    <scope>NUCLEOTIDE SEQUENCE [LARGE SCALE GENOMIC DNA]</scope>
    <source>
        <strain evidence="3">CBS 200.50</strain>
    </source>
</reference>
<keyword evidence="1" id="KW-0732">Signal</keyword>
<feature type="chain" id="PRO_5004548136" evidence="1">
    <location>
        <begin position="24"/>
        <end position="359"/>
    </location>
</feature>
<evidence type="ECO:0000313" key="2">
    <source>
        <dbReference type="EMBL" id="EPS45980.1"/>
    </source>
</evidence>
<dbReference type="EMBL" id="AQGS01000001">
    <property type="protein sequence ID" value="EPS45980.1"/>
    <property type="molecule type" value="Genomic_DNA"/>
</dbReference>
<evidence type="ECO:0000313" key="3">
    <source>
        <dbReference type="Proteomes" id="UP000015100"/>
    </source>
</evidence>
<feature type="signal peptide" evidence="1">
    <location>
        <begin position="1"/>
        <end position="23"/>
    </location>
</feature>
<name>S8ASK5_DACHA</name>
<protein>
    <submittedName>
        <fullName evidence="2">Uncharacterized protein</fullName>
    </submittedName>
</protein>
<dbReference type="HOGENOM" id="CLU_771649_0_0_1"/>
<dbReference type="OrthoDB" id="5428785at2759"/>
<sequence>MLFQSFPVSLLLLSGILGQVAFASPVARGDDIPPAVSYESNLQARSADTAEQVWRGDYGNALDNIGSFHARRRQIFQGKEADALIKRARVDLAKLSGMTVINFARAINECQQYKKLVGALIQKVTIGCTLTSSQKVPQQVAAPTPTPAQQQPISLWDRITAVPGALWNGIKQIPKIWDSSNVEALKKSANDLGQAFTEIPGAVKSGFNDLTNAQNLEAFKKSFGDLKKGISEVPDAAKSGFDDLKNPQNFAAFEKSLTNLGTALQEIPTAVKNGANDLSKAPGDIAAAFSKAPQQLAQAARDFMKQYNEYLPPGSDRRKLVDALLASVPLQQDTFKTFGLRVGMSGKDINDAVTKVCLN</sequence>
<comment type="caution">
    <text evidence="2">The sequence shown here is derived from an EMBL/GenBank/DDBJ whole genome shotgun (WGS) entry which is preliminary data.</text>
</comment>
<accession>S8ASK5</accession>
<reference evidence="2 3" key="1">
    <citation type="journal article" date="2013" name="PLoS Genet.">
        <title>Genomic mechanisms accounting for the adaptation to parasitism in nematode-trapping fungi.</title>
        <authorList>
            <person name="Meerupati T."/>
            <person name="Andersson K.M."/>
            <person name="Friman E."/>
            <person name="Kumar D."/>
            <person name="Tunlid A."/>
            <person name="Ahren D."/>
        </authorList>
    </citation>
    <scope>NUCLEOTIDE SEQUENCE [LARGE SCALE GENOMIC DNA]</scope>
    <source>
        <strain evidence="2 3">CBS 200.50</strain>
    </source>
</reference>
<organism evidence="2 3">
    <name type="scientific">Dactylellina haptotyla (strain CBS 200.50)</name>
    <name type="common">Nematode-trapping fungus</name>
    <name type="synonym">Monacrosporium haptotylum</name>
    <dbReference type="NCBI Taxonomy" id="1284197"/>
    <lineage>
        <taxon>Eukaryota</taxon>
        <taxon>Fungi</taxon>
        <taxon>Dikarya</taxon>
        <taxon>Ascomycota</taxon>
        <taxon>Pezizomycotina</taxon>
        <taxon>Orbiliomycetes</taxon>
        <taxon>Orbiliales</taxon>
        <taxon>Orbiliaceae</taxon>
        <taxon>Dactylellina</taxon>
    </lineage>
</organism>
<proteinExistence type="predicted"/>
<gene>
    <name evidence="2" type="ORF">H072_15</name>
</gene>
<keyword evidence="3" id="KW-1185">Reference proteome</keyword>